<dbReference type="EMBL" id="PYVU01000116">
    <property type="protein sequence ID" value="PTB95003.1"/>
    <property type="molecule type" value="Genomic_DNA"/>
</dbReference>
<organism evidence="2 3">
    <name type="scientific">Marivirga lumbricoides</name>
    <dbReference type="NCBI Taxonomy" id="1046115"/>
    <lineage>
        <taxon>Bacteria</taxon>
        <taxon>Pseudomonadati</taxon>
        <taxon>Bacteroidota</taxon>
        <taxon>Cytophagia</taxon>
        <taxon>Cytophagales</taxon>
        <taxon>Marivirgaceae</taxon>
        <taxon>Marivirga</taxon>
    </lineage>
</organism>
<name>A0A2T4DMF5_9BACT</name>
<feature type="chain" id="PRO_5015413871" description="Tetratricopeptide repeat protein" evidence="1">
    <location>
        <begin position="22"/>
        <end position="310"/>
    </location>
</feature>
<dbReference type="AlphaFoldDB" id="A0A2T4DMF5"/>
<evidence type="ECO:0008006" key="4">
    <source>
        <dbReference type="Google" id="ProtNLM"/>
    </source>
</evidence>
<proteinExistence type="predicted"/>
<evidence type="ECO:0000256" key="1">
    <source>
        <dbReference type="SAM" id="SignalP"/>
    </source>
</evidence>
<gene>
    <name evidence="2" type="ORF">C9994_11650</name>
</gene>
<protein>
    <recommendedName>
        <fullName evidence="4">Tetratricopeptide repeat protein</fullName>
    </recommendedName>
</protein>
<keyword evidence="1" id="KW-0732">Signal</keyword>
<evidence type="ECO:0000313" key="2">
    <source>
        <dbReference type="EMBL" id="PTB95003.1"/>
    </source>
</evidence>
<sequence>MKTIIRILAVAVYMVGATANAQEYVFKVLANKGDNSVKLQGKAWAPLKTGQSLNSGDELKLSSEAYLGLMHKSGKTLEVKSSGEYKVSSLADNLKGKNSSVASKYADFVMNRMSSEKGEGDYRKSLGATGAVDRALASGAKIKVMAHSSTDIINPEVLIRWSEPKQVGEKEALKYEVVFSNLFDEVIKTEQTDKTAYMLNMNEAPFSQLENKFVKVKINVVGKDLNSEEYAIIIKPEDESAEIKKTMNQLKTEVKEENALDNVVMAVFYEDNNLLLDALTSYEKAIQLAPEVEIYQKAYEDFIIRNGFAN</sequence>
<feature type="signal peptide" evidence="1">
    <location>
        <begin position="1"/>
        <end position="21"/>
    </location>
</feature>
<accession>A0A2T4DMF5</accession>
<comment type="caution">
    <text evidence="2">The sequence shown here is derived from an EMBL/GenBank/DDBJ whole genome shotgun (WGS) entry which is preliminary data.</text>
</comment>
<evidence type="ECO:0000313" key="3">
    <source>
        <dbReference type="Proteomes" id="UP000240608"/>
    </source>
</evidence>
<dbReference type="Proteomes" id="UP000240608">
    <property type="component" value="Unassembled WGS sequence"/>
</dbReference>
<reference evidence="2 3" key="1">
    <citation type="submission" date="2018-03" db="EMBL/GenBank/DDBJ databases">
        <title>Cross-interface Injection: A General Nanoliter Liquid Handling Method Applied to Single Cells Genome Amplification Automated Nanoliter Liquid Handling Applied to Single Cell Multiple Displacement Amplification.</title>
        <authorList>
            <person name="Yun J."/>
            <person name="Xu P."/>
            <person name="Xu J."/>
            <person name="Dai X."/>
            <person name="Wang Y."/>
            <person name="Zheng X."/>
            <person name="Cao C."/>
            <person name="Yi Q."/>
            <person name="Zhu Y."/>
            <person name="Wang L."/>
            <person name="Dong Z."/>
            <person name="Huang Y."/>
            <person name="Huang L."/>
            <person name="Du W."/>
        </authorList>
    </citation>
    <scope>NUCLEOTIDE SEQUENCE [LARGE SCALE GENOMIC DNA]</scope>
    <source>
        <strain evidence="2 3">Z-D1-2</strain>
    </source>
</reference>